<dbReference type="HOGENOM" id="CLU_800773_0_0_2"/>
<dbReference type="RefSeq" id="WP_148699490.1">
    <property type="nucleotide sequence ID" value="NZ_CP007174.1"/>
</dbReference>
<proteinExistence type="predicted"/>
<dbReference type="OrthoDB" id="11836at2157"/>
<dbReference type="Proteomes" id="UP000028194">
    <property type="component" value="Chromosome"/>
</dbReference>
<evidence type="ECO:0000256" key="1">
    <source>
        <dbReference type="SAM" id="MobiDB-lite"/>
    </source>
</evidence>
<protein>
    <submittedName>
        <fullName evidence="2">Uncharacterized protein</fullName>
    </submittedName>
</protein>
<sequence length="346" mass="35541">MSASDKVLYLLTIGLIVASSGIVMPLAFAKPVSDQNTSVAIGTSVTNPSTDEGNGSSSSSSSSLQNSEAPTADAQSFDANGTINAVTFITKFLKYDLQGVWSMHVRDGNVVQFEGSMAAIPSSQELGKSHTHQLLNFEPGEIGIRDSDNNFFTNGTIDVGTNNSVTWTGVPVVISIRDGSSIIIAIDDESAGHHFAGQPIVGTVESIINCSSTPGPAMSIESVCQATETDTGTEEGGNGSVGGGSENSGGGGSEQIITVTIDSDRFGPNEIPQVTGKVNDPVSGTVAQVDVSDSSGKVVYNTVAGVSSDGSFFTTLKNFSPGQYTVVVTYHGNTGTASFEVVETGT</sequence>
<feature type="region of interest" description="Disordered" evidence="1">
    <location>
        <begin position="40"/>
        <end position="75"/>
    </location>
</feature>
<dbReference type="EMBL" id="CP007174">
    <property type="protein sequence ID" value="AIF82539.1"/>
    <property type="molecule type" value="Genomic_DNA"/>
</dbReference>
<dbReference type="GeneID" id="41596333"/>
<dbReference type="AlphaFoldDB" id="A0A075MT96"/>
<organism evidence="2 3">
    <name type="scientific">Candidatus Nitrososphaera evergladensis SR1</name>
    <dbReference type="NCBI Taxonomy" id="1459636"/>
    <lineage>
        <taxon>Archaea</taxon>
        <taxon>Nitrososphaerota</taxon>
        <taxon>Nitrososphaeria</taxon>
        <taxon>Nitrososphaerales</taxon>
        <taxon>Nitrososphaeraceae</taxon>
        <taxon>Nitrososphaera</taxon>
    </lineage>
</organism>
<feature type="compositionally biased region" description="Gly residues" evidence="1">
    <location>
        <begin position="234"/>
        <end position="253"/>
    </location>
</feature>
<evidence type="ECO:0000313" key="3">
    <source>
        <dbReference type="Proteomes" id="UP000028194"/>
    </source>
</evidence>
<feature type="region of interest" description="Disordered" evidence="1">
    <location>
        <begin position="225"/>
        <end position="254"/>
    </location>
</feature>
<reference evidence="2 3" key="1">
    <citation type="journal article" date="2014" name="PLoS ONE">
        <title>Genome Sequence of Candidatus Nitrososphaera evergladensis from Group I.1b Enriched from Everglades Soil Reveals Novel Genomic Features of the Ammonia-Oxidizing Archaea.</title>
        <authorList>
            <person name="Zhalnina K.V."/>
            <person name="Dias R."/>
            <person name="Leonard M.T."/>
            <person name="Dorr de Quadros P."/>
            <person name="Camargo F.A."/>
            <person name="Drew J.C."/>
            <person name="Farmerie W.G."/>
            <person name="Daroub S.H."/>
            <person name="Triplett E.W."/>
        </authorList>
    </citation>
    <scope>NUCLEOTIDE SEQUENCE [LARGE SCALE GENOMIC DNA]</scope>
    <source>
        <strain evidence="2 3">SR1</strain>
    </source>
</reference>
<feature type="compositionally biased region" description="Polar residues" evidence="1">
    <location>
        <begin position="64"/>
        <end position="75"/>
    </location>
</feature>
<keyword evidence="3" id="KW-1185">Reference proteome</keyword>
<feature type="compositionally biased region" description="Polar residues" evidence="1">
    <location>
        <begin position="40"/>
        <end position="55"/>
    </location>
</feature>
<gene>
    <name evidence="2" type="ORF">NTE_00457</name>
</gene>
<evidence type="ECO:0000313" key="2">
    <source>
        <dbReference type="EMBL" id="AIF82539.1"/>
    </source>
</evidence>
<accession>A0A075MT96</accession>
<dbReference type="KEGG" id="nev:NTE_00457"/>
<name>A0A075MT96_9ARCH</name>